<organism evidence="1">
    <name type="scientific">Aegilops tauschii</name>
    <name type="common">Tausch's goatgrass</name>
    <name type="synonym">Aegilops squarrosa</name>
    <dbReference type="NCBI Taxonomy" id="37682"/>
    <lineage>
        <taxon>Eukaryota</taxon>
        <taxon>Viridiplantae</taxon>
        <taxon>Streptophyta</taxon>
        <taxon>Embryophyta</taxon>
        <taxon>Tracheophyta</taxon>
        <taxon>Spermatophyta</taxon>
        <taxon>Magnoliopsida</taxon>
        <taxon>Liliopsida</taxon>
        <taxon>Poales</taxon>
        <taxon>Poaceae</taxon>
        <taxon>BOP clade</taxon>
        <taxon>Pooideae</taxon>
        <taxon>Triticodae</taxon>
        <taxon>Triticeae</taxon>
        <taxon>Triticinae</taxon>
        <taxon>Aegilops</taxon>
    </lineage>
</organism>
<dbReference type="EnsemblPlants" id="EMT02169">
    <property type="protein sequence ID" value="EMT02169"/>
    <property type="gene ID" value="F775_28968"/>
</dbReference>
<dbReference type="AlphaFoldDB" id="R7VZU6"/>
<proteinExistence type="predicted"/>
<protein>
    <submittedName>
        <fullName evidence="1">Uncharacterized protein</fullName>
    </submittedName>
</protein>
<reference evidence="1" key="1">
    <citation type="submission" date="2015-06" db="UniProtKB">
        <authorList>
            <consortium name="EnsemblPlants"/>
        </authorList>
    </citation>
    <scope>IDENTIFICATION</scope>
</reference>
<accession>R7VZU6</accession>
<name>R7VZU6_AEGTA</name>
<evidence type="ECO:0000313" key="1">
    <source>
        <dbReference type="EnsemblPlants" id="EMT02169"/>
    </source>
</evidence>
<sequence>MSCCGGSCECGSGCGGARCGGRFIDSLYGHDDIHGLDYWAKKCADYLLSEPPDMMILKYHTKPVYGTLSFCEPQAFQWILEPSTDCSIFGHTVRWIMSSSGSALGSQCPESQCPDAMEGCSLVLPL</sequence>